<feature type="region of interest" description="Disordered" evidence="3">
    <location>
        <begin position="79"/>
        <end position="102"/>
    </location>
</feature>
<dbReference type="PANTHER" id="PTHR24171">
    <property type="entry name" value="ANKYRIN REPEAT DOMAIN-CONTAINING PROTEIN 39-RELATED"/>
    <property type="match status" value="1"/>
</dbReference>
<dbReference type="AlphaFoldDB" id="A0A383CZY5"/>
<dbReference type="Pfam" id="PF00023">
    <property type="entry name" value="Ank"/>
    <property type="match status" value="1"/>
</dbReference>
<evidence type="ECO:0000256" key="3">
    <source>
        <dbReference type="SAM" id="MobiDB-lite"/>
    </source>
</evidence>
<dbReference type="SUPFAM" id="SSF48403">
    <property type="entry name" value="Ankyrin repeat"/>
    <property type="match status" value="1"/>
</dbReference>
<accession>A0A383CZY5</accession>
<dbReference type="InterPro" id="IPR002110">
    <property type="entry name" value="Ankyrin_rpt"/>
</dbReference>
<organism evidence="4">
    <name type="scientific">marine metagenome</name>
    <dbReference type="NCBI Taxonomy" id="408172"/>
    <lineage>
        <taxon>unclassified sequences</taxon>
        <taxon>metagenomes</taxon>
        <taxon>ecological metagenomes</taxon>
    </lineage>
</organism>
<feature type="non-terminal residue" evidence="4">
    <location>
        <position position="1"/>
    </location>
</feature>
<feature type="compositionally biased region" description="Polar residues" evidence="3">
    <location>
        <begin position="81"/>
        <end position="92"/>
    </location>
</feature>
<dbReference type="InterPro" id="IPR036770">
    <property type="entry name" value="Ankyrin_rpt-contain_sf"/>
</dbReference>
<dbReference type="PROSITE" id="PS50297">
    <property type="entry name" value="ANK_REP_REGION"/>
    <property type="match status" value="1"/>
</dbReference>
<evidence type="ECO:0000256" key="1">
    <source>
        <dbReference type="ARBA" id="ARBA00022737"/>
    </source>
</evidence>
<name>A0A383CZY5_9ZZZZ</name>
<dbReference type="Gene3D" id="1.25.40.20">
    <property type="entry name" value="Ankyrin repeat-containing domain"/>
    <property type="match status" value="1"/>
</dbReference>
<reference evidence="4" key="1">
    <citation type="submission" date="2018-05" db="EMBL/GenBank/DDBJ databases">
        <authorList>
            <person name="Lanie J.A."/>
            <person name="Ng W.-L."/>
            <person name="Kazmierczak K.M."/>
            <person name="Andrzejewski T.M."/>
            <person name="Davidsen T.M."/>
            <person name="Wayne K.J."/>
            <person name="Tettelin H."/>
            <person name="Glass J.I."/>
            <person name="Rusch D."/>
            <person name="Podicherti R."/>
            <person name="Tsui H.-C.T."/>
            <person name="Winkler M.E."/>
        </authorList>
    </citation>
    <scope>NUCLEOTIDE SEQUENCE</scope>
</reference>
<dbReference type="EMBL" id="UINC01213198">
    <property type="protein sequence ID" value="SVE37866.1"/>
    <property type="molecule type" value="Genomic_DNA"/>
</dbReference>
<sequence length="102" mass="11156">NFKGGDGGTALHSAAFLGRLEVAKLLIENGANIGAKNNNFETPIDVTMANWENTQFILGMFNISVDRKETEAGRAKVAELLNQSDNRNQKQTGDPFHEDQPP</sequence>
<proteinExistence type="predicted"/>
<gene>
    <name evidence="4" type="ORF">METZ01_LOCUS490720</name>
</gene>
<keyword evidence="2" id="KW-0040">ANK repeat</keyword>
<keyword evidence="1" id="KW-0677">Repeat</keyword>
<dbReference type="PROSITE" id="PS50088">
    <property type="entry name" value="ANK_REPEAT"/>
    <property type="match status" value="1"/>
</dbReference>
<protein>
    <submittedName>
        <fullName evidence="4">Uncharacterized protein</fullName>
    </submittedName>
</protein>
<dbReference type="SMART" id="SM00248">
    <property type="entry name" value="ANK"/>
    <property type="match status" value="1"/>
</dbReference>
<evidence type="ECO:0000313" key="4">
    <source>
        <dbReference type="EMBL" id="SVE37866.1"/>
    </source>
</evidence>
<evidence type="ECO:0000256" key="2">
    <source>
        <dbReference type="ARBA" id="ARBA00023043"/>
    </source>
</evidence>